<dbReference type="Proteomes" id="UP001303046">
    <property type="component" value="Unassembled WGS sequence"/>
</dbReference>
<reference evidence="1 2" key="1">
    <citation type="submission" date="2023-08" db="EMBL/GenBank/DDBJ databases">
        <title>A Necator americanus chromosomal reference genome.</title>
        <authorList>
            <person name="Ilik V."/>
            <person name="Petrzelkova K.J."/>
            <person name="Pardy F."/>
            <person name="Fuh T."/>
            <person name="Niatou-Singa F.S."/>
            <person name="Gouil Q."/>
            <person name="Baker L."/>
            <person name="Ritchie M.E."/>
            <person name="Jex A.R."/>
            <person name="Gazzola D."/>
            <person name="Li H."/>
            <person name="Toshio Fujiwara R."/>
            <person name="Zhan B."/>
            <person name="Aroian R.V."/>
            <person name="Pafco B."/>
            <person name="Schwarz E.M."/>
        </authorList>
    </citation>
    <scope>NUCLEOTIDE SEQUENCE [LARGE SCALE GENOMIC DNA]</scope>
    <source>
        <strain evidence="1 2">Aroian</strain>
        <tissue evidence="1">Whole animal</tissue>
    </source>
</reference>
<dbReference type="EMBL" id="JAVFWL010000002">
    <property type="protein sequence ID" value="KAK6736564.1"/>
    <property type="molecule type" value="Genomic_DNA"/>
</dbReference>
<evidence type="ECO:0000313" key="2">
    <source>
        <dbReference type="Proteomes" id="UP001303046"/>
    </source>
</evidence>
<proteinExistence type="predicted"/>
<accession>A0ABR1CDM5</accession>
<keyword evidence="2" id="KW-1185">Reference proteome</keyword>
<protein>
    <recommendedName>
        <fullName evidence="3">Reverse transcriptase domain-containing protein</fullName>
    </recommendedName>
</protein>
<name>A0ABR1CDM5_NECAM</name>
<organism evidence="1 2">
    <name type="scientific">Necator americanus</name>
    <name type="common">Human hookworm</name>
    <dbReference type="NCBI Taxonomy" id="51031"/>
    <lineage>
        <taxon>Eukaryota</taxon>
        <taxon>Metazoa</taxon>
        <taxon>Ecdysozoa</taxon>
        <taxon>Nematoda</taxon>
        <taxon>Chromadorea</taxon>
        <taxon>Rhabditida</taxon>
        <taxon>Rhabditina</taxon>
        <taxon>Rhabditomorpha</taxon>
        <taxon>Strongyloidea</taxon>
        <taxon>Ancylostomatidae</taxon>
        <taxon>Bunostominae</taxon>
        <taxon>Necator</taxon>
    </lineage>
</organism>
<evidence type="ECO:0008006" key="3">
    <source>
        <dbReference type="Google" id="ProtNLM"/>
    </source>
</evidence>
<evidence type="ECO:0000313" key="1">
    <source>
        <dbReference type="EMBL" id="KAK6736564.1"/>
    </source>
</evidence>
<gene>
    <name evidence="1" type="primary">Necator_chrII.g7117</name>
    <name evidence="1" type="ORF">RB195_019324</name>
</gene>
<sequence>MSVKNLASPGPDRIKSEHLKYLPPVLITLERLLTRYLTECKVPKQWKTSKTVLWYKKGDPHEIGSYRPICLLLLRADWTIQSTSSSQE</sequence>
<comment type="caution">
    <text evidence="1">The sequence shown here is derived from an EMBL/GenBank/DDBJ whole genome shotgun (WGS) entry which is preliminary data.</text>
</comment>